<organism evidence="1 2">
    <name type="scientific">Sinorhizobium phage phiN3</name>
    <dbReference type="NCBI Taxonomy" id="1647405"/>
    <lineage>
        <taxon>Viruses</taxon>
        <taxon>Duplodnaviria</taxon>
        <taxon>Heunggongvirae</taxon>
        <taxon>Uroviricota</taxon>
        <taxon>Caudoviricetes</taxon>
        <taxon>Emdodecavirus</taxon>
        <taxon>Emdodecavirus N3</taxon>
    </lineage>
</organism>
<reference evidence="1 2" key="1">
    <citation type="submission" date="2015-04" db="EMBL/GenBank/DDBJ databases">
        <authorList>
            <person name="Hodson T.S."/>
            <person name="Hyde J.R."/>
            <person name="Schouten J.T."/>
            <person name="Crockett J.T."/>
            <person name="Smith T.A."/>
            <person name="Merrill B.D."/>
            <person name="Crook M.B."/>
            <person name="Griffitts J.S."/>
            <person name="Burnett S.H."/>
            <person name="Grose J.H."/>
            <person name="Breakwell D.P."/>
        </authorList>
    </citation>
    <scope>NUCLEOTIDE SEQUENCE [LARGE SCALE GENOMIC DNA]</scope>
</reference>
<evidence type="ECO:0000313" key="2">
    <source>
        <dbReference type="Proteomes" id="UP000202958"/>
    </source>
</evidence>
<accession>A0A0F6WCI1</accession>
<protein>
    <submittedName>
        <fullName evidence="1">Uncharacterized protein</fullName>
    </submittedName>
</protein>
<dbReference type="EMBL" id="KR052482">
    <property type="protein sequence ID" value="AKF13282.1"/>
    <property type="molecule type" value="Genomic_DNA"/>
</dbReference>
<dbReference type="Proteomes" id="UP000202958">
    <property type="component" value="Segment"/>
</dbReference>
<dbReference type="GeneID" id="26638744"/>
<dbReference type="KEGG" id="vg:26638744"/>
<name>A0A0F6WCI1_9CAUD</name>
<sequence>MTLNLPANFEQIVLEEYHNALENDYLFEGYTLEDIALDMIAYSVAMEEYVDWEGDDDSELVKAIVDALERVVIND</sequence>
<evidence type="ECO:0000313" key="1">
    <source>
        <dbReference type="EMBL" id="AKF13282.1"/>
    </source>
</evidence>
<gene>
    <name evidence="1" type="ORF">PHIN3_15</name>
</gene>
<proteinExistence type="predicted"/>
<keyword evidence="2" id="KW-1185">Reference proteome</keyword>
<dbReference type="RefSeq" id="YP_009212255.1">
    <property type="nucleotide sequence ID" value="NC_028945.1"/>
</dbReference>